<dbReference type="PANTHER" id="PTHR43318:SF2">
    <property type="entry name" value="UDP-N-ACETYLGLUCOSAMINE 4,6-DEHYDRATASE (INVERTING)"/>
    <property type="match status" value="1"/>
</dbReference>
<organism evidence="3 4">
    <name type="scientific">Desulfovibrio litoralis DSM 11393</name>
    <dbReference type="NCBI Taxonomy" id="1121455"/>
    <lineage>
        <taxon>Bacteria</taxon>
        <taxon>Pseudomonadati</taxon>
        <taxon>Thermodesulfobacteriota</taxon>
        <taxon>Desulfovibrionia</taxon>
        <taxon>Desulfovibrionales</taxon>
        <taxon>Desulfovibrionaceae</taxon>
        <taxon>Desulfovibrio</taxon>
    </lineage>
</organism>
<keyword evidence="4" id="KW-1185">Reference proteome</keyword>
<name>A0A1M7T6C4_9BACT</name>
<accession>A0A1M7T6C4</accession>
<evidence type="ECO:0000313" key="4">
    <source>
        <dbReference type="Proteomes" id="UP000186469"/>
    </source>
</evidence>
<evidence type="ECO:0000259" key="2">
    <source>
        <dbReference type="Pfam" id="PF02719"/>
    </source>
</evidence>
<dbReference type="InterPro" id="IPR051203">
    <property type="entry name" value="Polysaccharide_Synthase-Rel"/>
</dbReference>
<dbReference type="Pfam" id="PF02719">
    <property type="entry name" value="Polysacc_synt_2"/>
    <property type="match status" value="1"/>
</dbReference>
<dbReference type="SUPFAM" id="SSF51735">
    <property type="entry name" value="NAD(P)-binding Rossmann-fold domains"/>
    <property type="match status" value="1"/>
</dbReference>
<sequence>MLNNASILITGGTGSFGNACVEAILNNYKPRRLIIFSRDELKQFEMNQRFSTADYDCLRYFIGDVRDKERVSIALKDVDVVIHAAAMKHVPASEYNPTEAIKTNIVGATNIIDAASERGVSRVVALSTDKAVNPVNLYGATKLCSDKLFVAANAYTGCKTKFSVVRYGNVMGSRGSVIPFFAKKKAEGVLPITDPRMTRFWISLEDGVELVLNTVKNAFGGEIMVPKIPSMNIMDLAEAMAPGCPTKIVGIRAGEKIHECMIPAEDSRHTVDIGQYYVILPDTEIFNYQGDAKNAPRVSEGFEYDSGTNDWWLTIEEMRTLLTTMGYIK</sequence>
<dbReference type="Proteomes" id="UP000186469">
    <property type="component" value="Unassembled WGS sequence"/>
</dbReference>
<dbReference type="CDD" id="cd05237">
    <property type="entry name" value="UDP_invert_4-6DH_SDR_e"/>
    <property type="match status" value="1"/>
</dbReference>
<dbReference type="STRING" id="1121455.SAMN02745728_01601"/>
<feature type="domain" description="Polysaccharide biosynthesis protein CapD-like" evidence="2">
    <location>
        <begin position="7"/>
        <end position="279"/>
    </location>
</feature>
<dbReference type="InterPro" id="IPR003869">
    <property type="entry name" value="Polysac_CapD-like"/>
</dbReference>
<dbReference type="InterPro" id="IPR020025">
    <property type="entry name" value="PseB"/>
</dbReference>
<dbReference type="AlphaFoldDB" id="A0A1M7T6C4"/>
<dbReference type="PANTHER" id="PTHR43318">
    <property type="entry name" value="UDP-N-ACETYLGLUCOSAMINE 4,6-DEHYDRATASE"/>
    <property type="match status" value="1"/>
</dbReference>
<comment type="similarity">
    <text evidence="1">Belongs to the polysaccharide synthase family.</text>
</comment>
<dbReference type="InterPro" id="IPR036291">
    <property type="entry name" value="NAD(P)-bd_dom_sf"/>
</dbReference>
<protein>
    <submittedName>
        <fullName evidence="3">UDP-N-acetylglucosamine 4,6-dehydratase (Inverting)</fullName>
    </submittedName>
</protein>
<proteinExistence type="inferred from homology"/>
<dbReference type="OrthoDB" id="9769113at2"/>
<dbReference type="Gene3D" id="3.40.50.720">
    <property type="entry name" value="NAD(P)-binding Rossmann-like Domain"/>
    <property type="match status" value="1"/>
</dbReference>
<dbReference type="RefSeq" id="WP_072697291.1">
    <property type="nucleotide sequence ID" value="NZ_FRDI01000007.1"/>
</dbReference>
<dbReference type="EMBL" id="FRDI01000007">
    <property type="protein sequence ID" value="SHN66248.1"/>
    <property type="molecule type" value="Genomic_DNA"/>
</dbReference>
<gene>
    <name evidence="3" type="ORF">SAMN02745728_01601</name>
</gene>
<dbReference type="NCBIfam" id="TIGR03589">
    <property type="entry name" value="PseB"/>
    <property type="match status" value="1"/>
</dbReference>
<evidence type="ECO:0000256" key="1">
    <source>
        <dbReference type="ARBA" id="ARBA00007430"/>
    </source>
</evidence>
<evidence type="ECO:0000313" key="3">
    <source>
        <dbReference type="EMBL" id="SHN66248.1"/>
    </source>
</evidence>
<reference evidence="3 4" key="1">
    <citation type="submission" date="2016-12" db="EMBL/GenBank/DDBJ databases">
        <authorList>
            <person name="Song W.-J."/>
            <person name="Kurnit D.M."/>
        </authorList>
    </citation>
    <scope>NUCLEOTIDE SEQUENCE [LARGE SCALE GENOMIC DNA]</scope>
    <source>
        <strain evidence="3 4">DSM 11393</strain>
    </source>
</reference>